<accession>A0A9N9EYJ4</accession>
<keyword evidence="5" id="KW-0539">Nucleus</keyword>
<dbReference type="InterPro" id="IPR052035">
    <property type="entry name" value="ZnF_BED_domain_contain"/>
</dbReference>
<dbReference type="AlphaFoldDB" id="A0A9N9EYJ4"/>
<evidence type="ECO:0000256" key="4">
    <source>
        <dbReference type="ARBA" id="ARBA00022833"/>
    </source>
</evidence>
<dbReference type="SUPFAM" id="SSF53098">
    <property type="entry name" value="Ribonuclease H-like"/>
    <property type="match status" value="1"/>
</dbReference>
<protein>
    <submittedName>
        <fullName evidence="7">16909_t:CDS:1</fullName>
    </submittedName>
</protein>
<dbReference type="GO" id="GO:0046983">
    <property type="term" value="F:protein dimerization activity"/>
    <property type="evidence" value="ECO:0007669"/>
    <property type="project" value="InterPro"/>
</dbReference>
<sequence length="358" mass="41950">MSDSDLEEILQMEYSQEIDQISNASQSEKRKKFVECHINYDSSSEDADEITASNITSSRRSGFTKRWPKTTKLDVIGGRYPTLSFIHPLMEVIKFKYAPNLDEDNYDNDKGFQEAFNFDSESDLSEEENDISVNIQENRSENNPEIIVKKIQIIIYNSLFEYWDYPSQICLLATLLDPRLRKMTFANDDVHNHTIEECHSQLRQLMPLSEEYPISSNPTNISSNNMFKNIIFGESQNSQESMDELDYYLDFRQTPAVSNDFDPLLWWKQQQSRFPNLSKLAQKYLGVPATSAPSERIFSDTRNHISLRRSNLKLRLVSQILFLKRNDNFINMFPNSHLYKQKKNRFLKKYLSHKILLA</sequence>
<reference evidence="7" key="1">
    <citation type="submission" date="2021-06" db="EMBL/GenBank/DDBJ databases">
        <authorList>
            <person name="Kallberg Y."/>
            <person name="Tangrot J."/>
            <person name="Rosling A."/>
        </authorList>
    </citation>
    <scope>NUCLEOTIDE SEQUENCE</scope>
    <source>
        <strain evidence="7">IN212</strain>
    </source>
</reference>
<name>A0A9N9EYJ4_9GLOM</name>
<evidence type="ECO:0000256" key="3">
    <source>
        <dbReference type="ARBA" id="ARBA00022771"/>
    </source>
</evidence>
<keyword evidence="2" id="KW-0479">Metal-binding</keyword>
<evidence type="ECO:0000256" key="5">
    <source>
        <dbReference type="ARBA" id="ARBA00023242"/>
    </source>
</evidence>
<dbReference type="GO" id="GO:0008270">
    <property type="term" value="F:zinc ion binding"/>
    <property type="evidence" value="ECO:0007669"/>
    <property type="project" value="UniProtKB-KW"/>
</dbReference>
<gene>
    <name evidence="7" type="ORF">RFULGI_LOCUS2330</name>
</gene>
<evidence type="ECO:0000256" key="2">
    <source>
        <dbReference type="ARBA" id="ARBA00022723"/>
    </source>
</evidence>
<feature type="domain" description="HAT C-terminal dimerisation" evidence="6">
    <location>
        <begin position="244"/>
        <end position="326"/>
    </location>
</feature>
<dbReference type="Pfam" id="PF05699">
    <property type="entry name" value="Dimer_Tnp_hAT"/>
    <property type="match status" value="1"/>
</dbReference>
<keyword evidence="8" id="KW-1185">Reference proteome</keyword>
<comment type="caution">
    <text evidence="7">The sequence shown here is derived from an EMBL/GenBank/DDBJ whole genome shotgun (WGS) entry which is preliminary data.</text>
</comment>
<evidence type="ECO:0000313" key="7">
    <source>
        <dbReference type="EMBL" id="CAG8498676.1"/>
    </source>
</evidence>
<dbReference type="InterPro" id="IPR008906">
    <property type="entry name" value="HATC_C_dom"/>
</dbReference>
<dbReference type="OrthoDB" id="2409584at2759"/>
<organism evidence="7 8">
    <name type="scientific">Racocetra fulgida</name>
    <dbReference type="NCBI Taxonomy" id="60492"/>
    <lineage>
        <taxon>Eukaryota</taxon>
        <taxon>Fungi</taxon>
        <taxon>Fungi incertae sedis</taxon>
        <taxon>Mucoromycota</taxon>
        <taxon>Glomeromycotina</taxon>
        <taxon>Glomeromycetes</taxon>
        <taxon>Diversisporales</taxon>
        <taxon>Gigasporaceae</taxon>
        <taxon>Racocetra</taxon>
    </lineage>
</organism>
<dbReference type="PANTHER" id="PTHR46481:SF10">
    <property type="entry name" value="ZINC FINGER BED DOMAIN-CONTAINING PROTEIN 39"/>
    <property type="match status" value="1"/>
</dbReference>
<dbReference type="InterPro" id="IPR012337">
    <property type="entry name" value="RNaseH-like_sf"/>
</dbReference>
<dbReference type="EMBL" id="CAJVPZ010001734">
    <property type="protein sequence ID" value="CAG8498676.1"/>
    <property type="molecule type" value="Genomic_DNA"/>
</dbReference>
<dbReference type="Proteomes" id="UP000789396">
    <property type="component" value="Unassembled WGS sequence"/>
</dbReference>
<dbReference type="PANTHER" id="PTHR46481">
    <property type="entry name" value="ZINC FINGER BED DOMAIN-CONTAINING PROTEIN 4"/>
    <property type="match status" value="1"/>
</dbReference>
<evidence type="ECO:0000259" key="6">
    <source>
        <dbReference type="Pfam" id="PF05699"/>
    </source>
</evidence>
<dbReference type="GO" id="GO:0005634">
    <property type="term" value="C:nucleus"/>
    <property type="evidence" value="ECO:0007669"/>
    <property type="project" value="UniProtKB-SubCell"/>
</dbReference>
<keyword evidence="3" id="KW-0863">Zinc-finger</keyword>
<comment type="subcellular location">
    <subcellularLocation>
        <location evidence="1">Nucleus</location>
    </subcellularLocation>
</comment>
<evidence type="ECO:0000256" key="1">
    <source>
        <dbReference type="ARBA" id="ARBA00004123"/>
    </source>
</evidence>
<proteinExistence type="predicted"/>
<evidence type="ECO:0000313" key="8">
    <source>
        <dbReference type="Proteomes" id="UP000789396"/>
    </source>
</evidence>
<keyword evidence="4" id="KW-0862">Zinc</keyword>